<feature type="compositionally biased region" description="Pro residues" evidence="7">
    <location>
        <begin position="1"/>
        <end position="17"/>
    </location>
</feature>
<evidence type="ECO:0000313" key="8">
    <source>
        <dbReference type="EnsemblMetazoa" id="XP_019850454.1"/>
    </source>
</evidence>
<comment type="domain">
    <text evidence="6">A pair of annexin repeats may form one binding site for calcium and phospholipid.</text>
</comment>
<evidence type="ECO:0000256" key="7">
    <source>
        <dbReference type="SAM" id="MobiDB-lite"/>
    </source>
</evidence>
<dbReference type="EnsemblMetazoa" id="XM_019994895.1">
    <property type="protein sequence ID" value="XP_019850454.1"/>
    <property type="gene ID" value="LOC100634682"/>
</dbReference>
<dbReference type="InterPro" id="IPR018252">
    <property type="entry name" value="Annexin_repeat_CS"/>
</dbReference>
<dbReference type="KEGG" id="aqu:100634682"/>
<evidence type="ECO:0000256" key="2">
    <source>
        <dbReference type="ARBA" id="ARBA00022737"/>
    </source>
</evidence>
<organism evidence="8 9">
    <name type="scientific">Amphimedon queenslandica</name>
    <name type="common">Sponge</name>
    <dbReference type="NCBI Taxonomy" id="400682"/>
    <lineage>
        <taxon>Eukaryota</taxon>
        <taxon>Metazoa</taxon>
        <taxon>Porifera</taxon>
        <taxon>Demospongiae</taxon>
        <taxon>Heteroscleromorpha</taxon>
        <taxon>Haplosclerida</taxon>
        <taxon>Niphatidae</taxon>
        <taxon>Amphimedon</taxon>
    </lineage>
</organism>
<dbReference type="FunFam" id="1.10.220.10:FF:000002">
    <property type="entry name" value="Annexin"/>
    <property type="match status" value="1"/>
</dbReference>
<dbReference type="PANTHER" id="PTHR10502:SF102">
    <property type="entry name" value="ANNEXIN B11"/>
    <property type="match status" value="1"/>
</dbReference>
<dbReference type="GO" id="GO:0001786">
    <property type="term" value="F:phosphatidylserine binding"/>
    <property type="evidence" value="ECO:0007669"/>
    <property type="project" value="TreeGrafter"/>
</dbReference>
<protein>
    <recommendedName>
        <fullName evidence="6">Annexin</fullName>
    </recommendedName>
</protein>
<reference evidence="8" key="2">
    <citation type="submission" date="2024-06" db="UniProtKB">
        <authorList>
            <consortium name="EnsemblMetazoa"/>
        </authorList>
    </citation>
    <scope>IDENTIFICATION</scope>
</reference>
<evidence type="ECO:0000256" key="1">
    <source>
        <dbReference type="ARBA" id="ARBA00007831"/>
    </source>
</evidence>
<dbReference type="PRINTS" id="PR01871">
    <property type="entry name" value="ANNEXINVII"/>
</dbReference>
<dbReference type="GO" id="GO:0005544">
    <property type="term" value="F:calcium-dependent phospholipid binding"/>
    <property type="evidence" value="ECO:0007669"/>
    <property type="project" value="UniProtKB-KW"/>
</dbReference>
<keyword evidence="4 6" id="KW-0041">Annexin</keyword>
<dbReference type="GO" id="GO:0012506">
    <property type="term" value="C:vesicle membrane"/>
    <property type="evidence" value="ECO:0007669"/>
    <property type="project" value="TreeGrafter"/>
</dbReference>
<name>A0AAN0J0B5_AMPQE</name>
<dbReference type="FunFam" id="1.10.220.10:FF:000001">
    <property type="entry name" value="Annexin"/>
    <property type="match status" value="1"/>
</dbReference>
<dbReference type="SUPFAM" id="SSF47874">
    <property type="entry name" value="Annexin"/>
    <property type="match status" value="1"/>
</dbReference>
<dbReference type="AlphaFoldDB" id="A0AAN0J0B5"/>
<proteinExistence type="inferred from homology"/>
<dbReference type="InterPro" id="IPR001464">
    <property type="entry name" value="Annexin"/>
</dbReference>
<dbReference type="InterPro" id="IPR018502">
    <property type="entry name" value="Annexin_repeat"/>
</dbReference>
<dbReference type="SMART" id="SM00335">
    <property type="entry name" value="ANX"/>
    <property type="match status" value="4"/>
</dbReference>
<keyword evidence="5 6" id="KW-0111">Calcium/phospholipid-binding</keyword>
<keyword evidence="9" id="KW-1185">Reference proteome</keyword>
<feature type="compositionally biased region" description="Pro residues" evidence="7">
    <location>
        <begin position="40"/>
        <end position="169"/>
    </location>
</feature>
<dbReference type="InterPro" id="IPR037104">
    <property type="entry name" value="Annexin_sf"/>
</dbReference>
<dbReference type="GO" id="GO:0005634">
    <property type="term" value="C:nucleus"/>
    <property type="evidence" value="ECO:0007669"/>
    <property type="project" value="TreeGrafter"/>
</dbReference>
<dbReference type="PROSITE" id="PS00223">
    <property type="entry name" value="ANNEXIN_1"/>
    <property type="match status" value="3"/>
</dbReference>
<dbReference type="GO" id="GO:0005886">
    <property type="term" value="C:plasma membrane"/>
    <property type="evidence" value="ECO:0007669"/>
    <property type="project" value="TreeGrafter"/>
</dbReference>
<dbReference type="PANTHER" id="PTHR10502">
    <property type="entry name" value="ANNEXIN"/>
    <property type="match status" value="1"/>
</dbReference>
<feature type="region of interest" description="Disordered" evidence="7">
    <location>
        <begin position="1"/>
        <end position="233"/>
    </location>
</feature>
<dbReference type="PRINTS" id="PR00196">
    <property type="entry name" value="ANNEXIN"/>
</dbReference>
<comment type="similarity">
    <text evidence="1 6">Belongs to the annexin family.</text>
</comment>
<dbReference type="Pfam" id="PF00191">
    <property type="entry name" value="Annexin"/>
    <property type="match status" value="4"/>
</dbReference>
<evidence type="ECO:0000256" key="5">
    <source>
        <dbReference type="ARBA" id="ARBA00023302"/>
    </source>
</evidence>
<dbReference type="FunFam" id="1.10.220.10:FF:000003">
    <property type="entry name" value="Annexin"/>
    <property type="match status" value="1"/>
</dbReference>
<dbReference type="GO" id="GO:0005509">
    <property type="term" value="F:calcium ion binding"/>
    <property type="evidence" value="ECO:0007669"/>
    <property type="project" value="InterPro"/>
</dbReference>
<dbReference type="FunFam" id="1.10.220.10:FF:000004">
    <property type="entry name" value="Annexin"/>
    <property type="match status" value="1"/>
</dbReference>
<evidence type="ECO:0000256" key="6">
    <source>
        <dbReference type="RuleBase" id="RU003540"/>
    </source>
</evidence>
<accession>A0AAN0J0B5</accession>
<dbReference type="GO" id="GO:0005737">
    <property type="term" value="C:cytoplasm"/>
    <property type="evidence" value="ECO:0007669"/>
    <property type="project" value="TreeGrafter"/>
</dbReference>
<evidence type="ECO:0000256" key="3">
    <source>
        <dbReference type="ARBA" id="ARBA00022837"/>
    </source>
</evidence>
<sequence length="538" mass="58301">MSYPPYPGGGAPYPPTGGYPQSSGPWVGGGMPMPGSSNPPGYPPQSGPPMPGYPPPPDPFSSPAGYPPGGPTPSYPPPPSSSYPPDPSYPPGPPSTTSYPPGPPSNFPSGPTYPPGPTPNYPPGPPSNYPPGPSSNYPPGPPSNYPPGPMPNYPSGPSSNYPPGPPQPGSYPTGPSGGGYPTSAPPGSYPQATPVPSDDTRRVSVEQTQRQMAAMSVSKPVPATHGTVKPSQSFNAENDATTLYNAMKGLGTDEKAIILVLTRRSNEQRQEIKVKFKVKYGKDLIKELKSELSGHFREVIIGLMMRPTEFDAYCLNKAMEGAGTDETALIEILCSRTNVEKEDIKTFYKKEYKQDLEKHIHSETSGHFRRLLISLTAAARDPDSIVDKSRARQDAQALYKAGEGKWGTDESTFNQILCARSYAHLRLVFEEYSKICKYDIEQSISREMSGDLKTGMTTIVKCVRNLPAYFSERLYKSMKGLGTDDRTLVRVMVSRCEVDMVEIKSTFERNYGKTLESFIKGDTSGDYKRVLLALAGEY</sequence>
<dbReference type="PROSITE" id="PS51897">
    <property type="entry name" value="ANNEXIN_2"/>
    <property type="match status" value="4"/>
</dbReference>
<dbReference type="Gene3D" id="1.10.220.10">
    <property type="entry name" value="Annexin"/>
    <property type="match status" value="4"/>
</dbReference>
<dbReference type="Proteomes" id="UP000007879">
    <property type="component" value="Unassembled WGS sequence"/>
</dbReference>
<keyword evidence="3 6" id="KW-0106">Calcium</keyword>
<gene>
    <name evidence="8" type="primary">100634682</name>
</gene>
<keyword evidence="2 6" id="KW-0677">Repeat</keyword>
<evidence type="ECO:0000256" key="4">
    <source>
        <dbReference type="ARBA" id="ARBA00023216"/>
    </source>
</evidence>
<reference evidence="9" key="1">
    <citation type="journal article" date="2010" name="Nature">
        <title>The Amphimedon queenslandica genome and the evolution of animal complexity.</title>
        <authorList>
            <person name="Srivastava M."/>
            <person name="Simakov O."/>
            <person name="Chapman J."/>
            <person name="Fahey B."/>
            <person name="Gauthier M.E."/>
            <person name="Mitros T."/>
            <person name="Richards G.S."/>
            <person name="Conaco C."/>
            <person name="Dacre M."/>
            <person name="Hellsten U."/>
            <person name="Larroux C."/>
            <person name="Putnam N.H."/>
            <person name="Stanke M."/>
            <person name="Adamska M."/>
            <person name="Darling A."/>
            <person name="Degnan S.M."/>
            <person name="Oakley T.H."/>
            <person name="Plachetzki D.C."/>
            <person name="Zhai Y."/>
            <person name="Adamski M."/>
            <person name="Calcino A."/>
            <person name="Cummins S.F."/>
            <person name="Goodstein D.M."/>
            <person name="Harris C."/>
            <person name="Jackson D.J."/>
            <person name="Leys S.P."/>
            <person name="Shu S."/>
            <person name="Woodcroft B.J."/>
            <person name="Vervoort M."/>
            <person name="Kosik K.S."/>
            <person name="Manning G."/>
            <person name="Degnan B.M."/>
            <person name="Rokhsar D.S."/>
        </authorList>
    </citation>
    <scope>NUCLEOTIDE SEQUENCE [LARGE SCALE GENOMIC DNA]</scope>
</reference>
<evidence type="ECO:0000313" key="9">
    <source>
        <dbReference type="Proteomes" id="UP000007879"/>
    </source>
</evidence>